<sequence length="617" mass="72142">MSRQLRNLLKQNRLLEEKIFYEPRETDWRQQLITSQELSDALSCLANRIIENQAPQVSVLKMLNDVDKIKGRPLSAFEKNALQVVEIIFNFLRENTHFDAKYYHVLNSLQLAFTRLSLNDLSYLDNSKHSAVHFLNRLLDVGYHFDHNAGKLAQYFIHAVELLVDRLANYEQVTSQTFIKADKMLDEYYSGFKDKANENINKILAEINKDLRQEEANQFTMQLIKSKTQGEEMPIFLLDFFENNLAPVLHQTIQEFGVQSKQCQLLLTDMDTIAWSITCPYGDPTYQQRFEADVSDAMKRVYNQLNEAGLVDEYVKEFFIETETFHGKKLRGERVSYDVMIAADIFADEEYDNNELDQWDQSAPAFFDVDTLKEGQWYTLKVDNNKIRSQLLAINRIAKQIIFVNLSGESVANIEFDNVDFLNHNLQLIEGEGQAKYQHALKALIRELQARLDILKNEYQQFLKKKAKDKAQKERQEALARAAVQKRIEEEQRLAILKRQEEIRREAEKHAEARRLEELNAEKRFQIKGIYRQLTPGIQVAYQADTGRWKEISLMLISKTTQRHIFTDASGKKVIEPTKQELLELIEQERIKIIKQKPTNDPLSALVRHRRQKLSQM</sequence>
<keyword evidence="1" id="KW-0175">Coiled coil</keyword>
<feature type="coiled-coil region" evidence="1">
    <location>
        <begin position="438"/>
        <end position="500"/>
    </location>
</feature>
<comment type="caution">
    <text evidence="2">The sequence shown here is derived from an EMBL/GenBank/DDBJ whole genome shotgun (WGS) entry which is preliminary data.</text>
</comment>
<reference evidence="2 3" key="1">
    <citation type="submission" date="2024-06" db="EMBL/GenBank/DDBJ databases">
        <authorList>
            <person name="Li F."/>
        </authorList>
    </citation>
    <scope>NUCLEOTIDE SEQUENCE [LARGE SCALE GENOMIC DNA]</scope>
    <source>
        <strain evidence="2 3">GXAS 311</strain>
    </source>
</reference>
<organism evidence="2 3">
    <name type="scientific">Aliikangiella maris</name>
    <dbReference type="NCBI Taxonomy" id="3162458"/>
    <lineage>
        <taxon>Bacteria</taxon>
        <taxon>Pseudomonadati</taxon>
        <taxon>Pseudomonadota</taxon>
        <taxon>Gammaproteobacteria</taxon>
        <taxon>Oceanospirillales</taxon>
        <taxon>Pleioneaceae</taxon>
        <taxon>Aliikangiella</taxon>
    </lineage>
</organism>
<evidence type="ECO:0000256" key="1">
    <source>
        <dbReference type="SAM" id="Coils"/>
    </source>
</evidence>
<dbReference type="Pfam" id="PF07793">
    <property type="entry name" value="DUF1631"/>
    <property type="match status" value="2"/>
</dbReference>
<accession>A0ABV2BS83</accession>
<gene>
    <name evidence="2" type="ORF">ABVT43_06680</name>
</gene>
<dbReference type="RefSeq" id="WP_353874417.1">
    <property type="nucleotide sequence ID" value="NZ_JBEVCJ010000005.1"/>
</dbReference>
<evidence type="ECO:0000313" key="2">
    <source>
        <dbReference type="EMBL" id="MET1254803.1"/>
    </source>
</evidence>
<dbReference type="Proteomes" id="UP001548189">
    <property type="component" value="Unassembled WGS sequence"/>
</dbReference>
<proteinExistence type="predicted"/>
<dbReference type="InterPro" id="IPR012434">
    <property type="entry name" value="DUF1631"/>
</dbReference>
<protein>
    <submittedName>
        <fullName evidence="2">DUF1631 family protein</fullName>
    </submittedName>
</protein>
<dbReference type="EMBL" id="JBEVCJ010000005">
    <property type="protein sequence ID" value="MET1254803.1"/>
    <property type="molecule type" value="Genomic_DNA"/>
</dbReference>
<keyword evidence="3" id="KW-1185">Reference proteome</keyword>
<name>A0ABV2BS83_9GAMM</name>
<evidence type="ECO:0000313" key="3">
    <source>
        <dbReference type="Proteomes" id="UP001548189"/>
    </source>
</evidence>